<dbReference type="EMBL" id="BMAR01000004">
    <property type="protein sequence ID" value="GFR42807.1"/>
    <property type="molecule type" value="Genomic_DNA"/>
</dbReference>
<feature type="signal peptide" evidence="2">
    <location>
        <begin position="1"/>
        <end position="22"/>
    </location>
</feature>
<keyword evidence="4" id="KW-1185">Reference proteome</keyword>
<dbReference type="AlphaFoldDB" id="A0AAD3DLT7"/>
<feature type="region of interest" description="Disordered" evidence="1">
    <location>
        <begin position="25"/>
        <end position="86"/>
    </location>
</feature>
<name>A0AAD3DLT7_9CHLO</name>
<evidence type="ECO:0000313" key="4">
    <source>
        <dbReference type="Proteomes" id="UP001054857"/>
    </source>
</evidence>
<protein>
    <submittedName>
        <fullName evidence="3">Uncharacterized protein</fullName>
    </submittedName>
</protein>
<organism evidence="3 4">
    <name type="scientific">Astrephomene gubernaculifera</name>
    <dbReference type="NCBI Taxonomy" id="47775"/>
    <lineage>
        <taxon>Eukaryota</taxon>
        <taxon>Viridiplantae</taxon>
        <taxon>Chlorophyta</taxon>
        <taxon>core chlorophytes</taxon>
        <taxon>Chlorophyceae</taxon>
        <taxon>CS clade</taxon>
        <taxon>Chlamydomonadales</taxon>
        <taxon>Astrephomenaceae</taxon>
        <taxon>Astrephomene</taxon>
    </lineage>
</organism>
<keyword evidence="2" id="KW-0732">Signal</keyword>
<dbReference type="PRINTS" id="PR01217">
    <property type="entry name" value="PRICHEXTENSN"/>
</dbReference>
<feature type="compositionally biased region" description="Pro residues" evidence="1">
    <location>
        <begin position="165"/>
        <end position="205"/>
    </location>
</feature>
<gene>
    <name evidence="3" type="ORF">Agub_g3696</name>
</gene>
<proteinExistence type="predicted"/>
<feature type="region of interest" description="Disordered" evidence="1">
    <location>
        <begin position="130"/>
        <end position="235"/>
    </location>
</feature>
<accession>A0AAD3DLT7</accession>
<comment type="caution">
    <text evidence="3">The sequence shown here is derived from an EMBL/GenBank/DDBJ whole genome shotgun (WGS) entry which is preliminary data.</text>
</comment>
<feature type="chain" id="PRO_5042190591" evidence="2">
    <location>
        <begin position="23"/>
        <end position="235"/>
    </location>
</feature>
<feature type="compositionally biased region" description="Polar residues" evidence="1">
    <location>
        <begin position="25"/>
        <end position="49"/>
    </location>
</feature>
<evidence type="ECO:0000256" key="1">
    <source>
        <dbReference type="SAM" id="MobiDB-lite"/>
    </source>
</evidence>
<feature type="compositionally biased region" description="Pro residues" evidence="1">
    <location>
        <begin position="223"/>
        <end position="235"/>
    </location>
</feature>
<feature type="compositionally biased region" description="Pro residues" evidence="1">
    <location>
        <begin position="139"/>
        <end position="148"/>
    </location>
</feature>
<evidence type="ECO:0000313" key="3">
    <source>
        <dbReference type="EMBL" id="GFR42807.1"/>
    </source>
</evidence>
<dbReference type="Proteomes" id="UP001054857">
    <property type="component" value="Unassembled WGS sequence"/>
</dbReference>
<feature type="compositionally biased region" description="Low complexity" evidence="1">
    <location>
        <begin position="68"/>
        <end position="78"/>
    </location>
</feature>
<evidence type="ECO:0000256" key="2">
    <source>
        <dbReference type="SAM" id="SignalP"/>
    </source>
</evidence>
<sequence>MRGAQVLLLLLVALTLGPDARGSLQAVSNHESGDSQGNAGLTNQMLRGSSGSGCHRSDCTANNESVLSGNDGDASSSGGLTGYHPPKAATGLLDGLLRRLGVHSSATEDAPKGSGAPHRRRQLRRRLLEENQSVTGPSSPVPSHPLAPPSLGASPPTYYYSSSSPPLPAQPQPASSPPLPSPSSSPTPPPPSPSPSALPSAPPSPATNTSLYSLPQSAEVSPSPSPPSPSPSLPP</sequence>
<feature type="non-terminal residue" evidence="3">
    <location>
        <position position="235"/>
    </location>
</feature>
<feature type="compositionally biased region" description="Low complexity" evidence="1">
    <location>
        <begin position="149"/>
        <end position="164"/>
    </location>
</feature>
<reference evidence="3 4" key="1">
    <citation type="journal article" date="2021" name="Sci. Rep.">
        <title>Genome sequencing of the multicellular alga Astrephomene provides insights into convergent evolution of germ-soma differentiation.</title>
        <authorList>
            <person name="Yamashita S."/>
            <person name="Yamamoto K."/>
            <person name="Matsuzaki R."/>
            <person name="Suzuki S."/>
            <person name="Yamaguchi H."/>
            <person name="Hirooka S."/>
            <person name="Minakuchi Y."/>
            <person name="Miyagishima S."/>
            <person name="Kawachi M."/>
            <person name="Toyoda A."/>
            <person name="Nozaki H."/>
        </authorList>
    </citation>
    <scope>NUCLEOTIDE SEQUENCE [LARGE SCALE GENOMIC DNA]</scope>
    <source>
        <strain evidence="3 4">NIES-4017</strain>
    </source>
</reference>
<feature type="compositionally biased region" description="Polar residues" evidence="1">
    <location>
        <begin position="208"/>
        <end position="220"/>
    </location>
</feature>